<dbReference type="Proteomes" id="UP000784294">
    <property type="component" value="Unassembled WGS sequence"/>
</dbReference>
<evidence type="ECO:0000313" key="3">
    <source>
        <dbReference type="Proteomes" id="UP000784294"/>
    </source>
</evidence>
<comment type="caution">
    <text evidence="2">The sequence shown here is derived from an EMBL/GenBank/DDBJ whole genome shotgun (WGS) entry which is preliminary data.</text>
</comment>
<proteinExistence type="predicted"/>
<dbReference type="AlphaFoldDB" id="A0A3S5AHK9"/>
<dbReference type="EMBL" id="CAAALY010103007">
    <property type="protein sequence ID" value="VEL29422.1"/>
    <property type="molecule type" value="Genomic_DNA"/>
</dbReference>
<accession>A0A3S5AHK9</accession>
<organism evidence="2 3">
    <name type="scientific">Protopolystoma xenopodis</name>
    <dbReference type="NCBI Taxonomy" id="117903"/>
    <lineage>
        <taxon>Eukaryota</taxon>
        <taxon>Metazoa</taxon>
        <taxon>Spiralia</taxon>
        <taxon>Lophotrochozoa</taxon>
        <taxon>Platyhelminthes</taxon>
        <taxon>Monogenea</taxon>
        <taxon>Polyopisthocotylea</taxon>
        <taxon>Polystomatidea</taxon>
        <taxon>Polystomatidae</taxon>
        <taxon>Protopolystoma</taxon>
    </lineage>
</organism>
<reference evidence="2" key="1">
    <citation type="submission" date="2018-11" db="EMBL/GenBank/DDBJ databases">
        <authorList>
            <consortium name="Pathogen Informatics"/>
        </authorList>
    </citation>
    <scope>NUCLEOTIDE SEQUENCE</scope>
</reference>
<feature type="compositionally biased region" description="Low complexity" evidence="1">
    <location>
        <begin position="34"/>
        <end position="50"/>
    </location>
</feature>
<evidence type="ECO:0000313" key="2">
    <source>
        <dbReference type="EMBL" id="VEL29422.1"/>
    </source>
</evidence>
<evidence type="ECO:0000256" key="1">
    <source>
        <dbReference type="SAM" id="MobiDB-lite"/>
    </source>
</evidence>
<keyword evidence="3" id="KW-1185">Reference proteome</keyword>
<gene>
    <name evidence="2" type="ORF">PXEA_LOCUS22862</name>
</gene>
<feature type="non-terminal residue" evidence="2">
    <location>
        <position position="97"/>
    </location>
</feature>
<sequence>MPHSGDPFTCTLRLGKFPQPTWAVRGHSDVSAFRPVPVRPVSPLRSPASRTHPTVTKDADRPATLQLTRSHQTLKPRYMLSILIMKRVPTEPAACLG</sequence>
<protein>
    <submittedName>
        <fullName evidence="2">Uncharacterized protein</fullName>
    </submittedName>
</protein>
<feature type="region of interest" description="Disordered" evidence="1">
    <location>
        <begin position="34"/>
        <end position="59"/>
    </location>
</feature>
<name>A0A3S5AHK9_9PLAT</name>